<evidence type="ECO:0000256" key="5">
    <source>
        <dbReference type="RuleBase" id="RU003476"/>
    </source>
</evidence>
<keyword evidence="3 5" id="KW-0378">Hydrolase</keyword>
<reference evidence="7 8" key="1">
    <citation type="submission" date="2018-11" db="EMBL/GenBank/DDBJ databases">
        <title>Micromonospora sp. PPF5-17, a new actinomycetes isolated from a hot spring soil.</title>
        <authorList>
            <person name="Thawai C."/>
        </authorList>
    </citation>
    <scope>NUCLEOTIDE SEQUENCE [LARGE SCALE GENOMIC DNA]</scope>
    <source>
        <strain evidence="7 8">PPF5-17</strain>
    </source>
</reference>
<dbReference type="PRINTS" id="PR00502">
    <property type="entry name" value="NUDIXFAMILY"/>
</dbReference>
<dbReference type="InterPro" id="IPR015797">
    <property type="entry name" value="NUDIX_hydrolase-like_dom_sf"/>
</dbReference>
<gene>
    <name evidence="7" type="ORF">EFE23_01670</name>
</gene>
<evidence type="ECO:0000256" key="2">
    <source>
        <dbReference type="ARBA" id="ARBA00005582"/>
    </source>
</evidence>
<sequence>MTVYTPRRAARVLLVDASDRVLLFAGTDPGRPDHSYWFTPGGGLAAGETPAEGAARELAEETGLRLAPAQFGAPVWAETAEFPFDGVWYRQEQEFFLVRVGSWEVDTAGFDEVERASVHGHRWWSLDELTATAERYYPPDLPDRLAAVLAAGGAPC</sequence>
<dbReference type="CDD" id="cd04685">
    <property type="entry name" value="NUDIX_Hydrolase"/>
    <property type="match status" value="1"/>
</dbReference>
<dbReference type="PROSITE" id="PS00893">
    <property type="entry name" value="NUDIX_BOX"/>
    <property type="match status" value="1"/>
</dbReference>
<evidence type="ECO:0000259" key="6">
    <source>
        <dbReference type="PROSITE" id="PS51462"/>
    </source>
</evidence>
<comment type="similarity">
    <text evidence="2 5">Belongs to the Nudix hydrolase family.</text>
</comment>
<name>A0ABX9WLW1_9ACTN</name>
<evidence type="ECO:0000256" key="3">
    <source>
        <dbReference type="ARBA" id="ARBA00022801"/>
    </source>
</evidence>
<organism evidence="7 8">
    <name type="scientific">Micromonospora solifontis</name>
    <dbReference type="NCBI Taxonomy" id="2487138"/>
    <lineage>
        <taxon>Bacteria</taxon>
        <taxon>Bacillati</taxon>
        <taxon>Actinomycetota</taxon>
        <taxon>Actinomycetes</taxon>
        <taxon>Micromonosporales</taxon>
        <taxon>Micromonosporaceae</taxon>
        <taxon>Micromonospora</taxon>
    </lineage>
</organism>
<feature type="domain" description="Nudix hydrolase" evidence="6">
    <location>
        <begin position="5"/>
        <end position="147"/>
    </location>
</feature>
<keyword evidence="4" id="KW-0460">Magnesium</keyword>
<dbReference type="InterPro" id="IPR000086">
    <property type="entry name" value="NUDIX_hydrolase_dom"/>
</dbReference>
<evidence type="ECO:0000313" key="7">
    <source>
        <dbReference type="EMBL" id="RNM01451.1"/>
    </source>
</evidence>
<evidence type="ECO:0000256" key="4">
    <source>
        <dbReference type="ARBA" id="ARBA00022842"/>
    </source>
</evidence>
<dbReference type="InterPro" id="IPR020084">
    <property type="entry name" value="NUDIX_hydrolase_CS"/>
</dbReference>
<dbReference type="PANTHER" id="PTHR43046:SF12">
    <property type="entry name" value="GDP-MANNOSE MANNOSYL HYDROLASE"/>
    <property type="match status" value="1"/>
</dbReference>
<dbReference type="InterPro" id="IPR020476">
    <property type="entry name" value="Nudix_hydrolase"/>
</dbReference>
<dbReference type="PANTHER" id="PTHR43046">
    <property type="entry name" value="GDP-MANNOSE MANNOSYL HYDROLASE"/>
    <property type="match status" value="1"/>
</dbReference>
<dbReference type="Pfam" id="PF00293">
    <property type="entry name" value="NUDIX"/>
    <property type="match status" value="1"/>
</dbReference>
<evidence type="ECO:0000256" key="1">
    <source>
        <dbReference type="ARBA" id="ARBA00001946"/>
    </source>
</evidence>
<accession>A0ABX9WLW1</accession>
<dbReference type="Gene3D" id="3.90.79.10">
    <property type="entry name" value="Nucleoside Triphosphate Pyrophosphohydrolase"/>
    <property type="match status" value="1"/>
</dbReference>
<dbReference type="SUPFAM" id="SSF55811">
    <property type="entry name" value="Nudix"/>
    <property type="match status" value="1"/>
</dbReference>
<keyword evidence="8" id="KW-1185">Reference proteome</keyword>
<dbReference type="EMBL" id="RJLN01000003">
    <property type="protein sequence ID" value="RNM01451.1"/>
    <property type="molecule type" value="Genomic_DNA"/>
</dbReference>
<dbReference type="PROSITE" id="PS51462">
    <property type="entry name" value="NUDIX"/>
    <property type="match status" value="1"/>
</dbReference>
<dbReference type="Proteomes" id="UP000280698">
    <property type="component" value="Unassembled WGS sequence"/>
</dbReference>
<proteinExistence type="inferred from homology"/>
<protein>
    <submittedName>
        <fullName evidence="7">NUDIX domain-containing protein</fullName>
    </submittedName>
</protein>
<dbReference type="RefSeq" id="WP_123239076.1">
    <property type="nucleotide sequence ID" value="NZ_JAAHBY010000003.1"/>
</dbReference>
<evidence type="ECO:0000313" key="8">
    <source>
        <dbReference type="Proteomes" id="UP000280698"/>
    </source>
</evidence>
<comment type="cofactor">
    <cofactor evidence="1">
        <name>Mg(2+)</name>
        <dbReference type="ChEBI" id="CHEBI:18420"/>
    </cofactor>
</comment>
<comment type="caution">
    <text evidence="7">The sequence shown here is derived from an EMBL/GenBank/DDBJ whole genome shotgun (WGS) entry which is preliminary data.</text>
</comment>